<dbReference type="PANTHER" id="PTHR45638:SF19">
    <property type="entry name" value="CYCLIC NUCLEOTIDE-BINDING DOMAIN-CONTAINING PROTEIN"/>
    <property type="match status" value="1"/>
</dbReference>
<feature type="region of interest" description="Disordered" evidence="2">
    <location>
        <begin position="664"/>
        <end position="750"/>
    </location>
</feature>
<sequence>MAVVEDQLEPGSSWIHLGRVRGDTSDRIDNDVYDIRWGVVKHHPVPILPLVQFLQQILGAADVSEKQQGVQESGDNCEQVHPSLVAGKQRSANTPLFGSSAPLPPTEGHVCCLPTPYNPGMYVVKESEITDAMYVIHTGKVRETSEEAMDISARVYPAGSYFGVLQGLFQNTPYTHSYETLTKSQVLTLKLDDWEYLLNLFPESKKSIHKHMRQLRDDQTGNSNWPGGPSTDTPPEYVMAVMRQETSDLSEFPSVQTHFGRESETDIKETASSHLLSENRHSRYFALPSDNKAPDTMSISRDIEEDNQSLAPSGSQLSKEPRTNLKSVFNKIANTAKKLMGRVSDVELTAAGDELLLEEDAEATEALLKQFEKARKQENKNFKRQKPRKHALIFHAEEMTEKYLETVDMESFDNLDHRKSKHLQEKPLSNTEKRSRNVFRLGHKQKTKFDESISESELTIDLEGALAENEAREKVLETRSQTKQETVRKQVTQNTSVVGEATTSKEVTEGKMSPTGQTPNDTLPARKFNVPTPSKQKLDQESIQPDQEKDILVMQHKTKLVEPKADILPPVILKATEGSPFGFAREEQMPGTSKDISKSETNATPTFISLKEASKSDESLLEPSKKSREILLPDLSASHVTYIREQEEKTSNVVAVAQNENIQHKSQTLIDQNDSKKEAETRRGPVSQSSRYTGATGIAPVEIEPGTSKPYIPIIFSYPHPKTDQDTQSSGQDSQQDKGTINIPDERKPSKTLVLSESKADTLESVIPGAKPDGGVVFQISRSMSEDKSTKIVDIIKPSSQTVYEGTSTPALPTEIENRTEEPFVEQKDSFVNAQIVYDPHQTNYDDDYDGIPAKATTSAAPSLNNEESINTKNNRLLIHVRYDEKEEITNDSEESDDVEPSKKNKTPEDDELGSDDDAGTSNLKSESPDKKSRKQH</sequence>
<dbReference type="Pfam" id="PF00027">
    <property type="entry name" value="cNMP_binding"/>
    <property type="match status" value="1"/>
</dbReference>
<dbReference type="InterPro" id="IPR000595">
    <property type="entry name" value="cNMP-bd_dom"/>
</dbReference>
<dbReference type="GO" id="GO:0005249">
    <property type="term" value="F:voltage-gated potassium channel activity"/>
    <property type="evidence" value="ECO:0007669"/>
    <property type="project" value="TreeGrafter"/>
</dbReference>
<comment type="caution">
    <text evidence="4">The sequence shown here is derived from an EMBL/GenBank/DDBJ whole genome shotgun (WGS) entry which is preliminary data.</text>
</comment>
<feature type="compositionally biased region" description="Low complexity" evidence="2">
    <location>
        <begin position="726"/>
        <end position="740"/>
    </location>
</feature>
<dbReference type="EMBL" id="JACEFF010000511">
    <property type="protein sequence ID" value="KAH9636178.1"/>
    <property type="molecule type" value="Genomic_DNA"/>
</dbReference>
<keyword evidence="1" id="KW-0813">Transport</keyword>
<proteinExistence type="predicted"/>
<dbReference type="PROSITE" id="PS50042">
    <property type="entry name" value="CNMP_BINDING_3"/>
    <property type="match status" value="1"/>
</dbReference>
<dbReference type="InterPro" id="IPR050866">
    <property type="entry name" value="CNG_cation_channel"/>
</dbReference>
<name>A0A922MGR8_SPOEX</name>
<protein>
    <recommendedName>
        <fullName evidence="3">Cyclic nucleotide-binding domain-containing protein</fullName>
    </recommendedName>
</protein>
<keyword evidence="1" id="KW-0406">Ion transport</keyword>
<evidence type="ECO:0000256" key="1">
    <source>
        <dbReference type="ARBA" id="ARBA00023286"/>
    </source>
</evidence>
<dbReference type="PANTHER" id="PTHR45638">
    <property type="entry name" value="CYCLIC NUCLEOTIDE-GATED CATION CHANNEL SUBUNIT A"/>
    <property type="match status" value="1"/>
</dbReference>
<feature type="domain" description="Cyclic nucleotide-binding" evidence="3">
    <location>
        <begin position="117"/>
        <end position="215"/>
    </location>
</feature>
<gene>
    <name evidence="4" type="ORF">HF086_007130</name>
</gene>
<reference evidence="4" key="1">
    <citation type="journal article" date="2021" name="G3 (Bethesda)">
        <title>Genome and transcriptome analysis of the beet armyworm Spodoptera exigua reveals targets for pest control. .</title>
        <authorList>
            <person name="Simon S."/>
            <person name="Breeschoten T."/>
            <person name="Jansen H.J."/>
            <person name="Dirks R.P."/>
            <person name="Schranz M.E."/>
            <person name="Ros V.I.D."/>
        </authorList>
    </citation>
    <scope>NUCLEOTIDE SEQUENCE</scope>
    <source>
        <strain evidence="4">TB_SE_WUR_2020</strain>
    </source>
</reference>
<feature type="compositionally biased region" description="Polar residues" evidence="2">
    <location>
        <begin position="489"/>
        <end position="505"/>
    </location>
</feature>
<feature type="compositionally biased region" description="Basic and acidic residues" evidence="2">
    <location>
        <begin position="477"/>
        <end position="488"/>
    </location>
</feature>
<accession>A0A922MGR8</accession>
<feature type="compositionally biased region" description="Acidic residues" evidence="2">
    <location>
        <begin position="890"/>
        <end position="899"/>
    </location>
</feature>
<dbReference type="InterPro" id="IPR014710">
    <property type="entry name" value="RmlC-like_jellyroll"/>
</dbReference>
<feature type="compositionally biased region" description="Acidic residues" evidence="2">
    <location>
        <begin position="909"/>
        <end position="919"/>
    </location>
</feature>
<feature type="region of interest" description="Disordered" evidence="2">
    <location>
        <begin position="583"/>
        <end position="602"/>
    </location>
</feature>
<dbReference type="CDD" id="cd00038">
    <property type="entry name" value="CAP_ED"/>
    <property type="match status" value="1"/>
</dbReference>
<keyword evidence="1" id="KW-1071">Ligand-gated ion channel</keyword>
<feature type="region of interest" description="Disordered" evidence="2">
    <location>
        <begin position="477"/>
        <end position="544"/>
    </location>
</feature>
<feature type="compositionally biased region" description="Polar residues" evidence="2">
    <location>
        <begin position="856"/>
        <end position="875"/>
    </location>
</feature>
<feature type="region of interest" description="Disordered" evidence="2">
    <location>
        <begin position="851"/>
        <end position="937"/>
    </location>
</feature>
<evidence type="ECO:0000313" key="4">
    <source>
        <dbReference type="EMBL" id="KAH9636178.1"/>
    </source>
</evidence>
<feature type="compositionally biased region" description="Basic and acidic residues" evidence="2">
    <location>
        <begin position="673"/>
        <end position="683"/>
    </location>
</feature>
<dbReference type="Proteomes" id="UP000814243">
    <property type="component" value="Unassembled WGS sequence"/>
</dbReference>
<keyword evidence="1" id="KW-0407">Ion channel</keyword>
<evidence type="ECO:0000313" key="5">
    <source>
        <dbReference type="Proteomes" id="UP000814243"/>
    </source>
</evidence>
<organism evidence="4 5">
    <name type="scientific">Spodoptera exigua</name>
    <name type="common">Beet armyworm</name>
    <name type="synonym">Noctua fulgens</name>
    <dbReference type="NCBI Taxonomy" id="7107"/>
    <lineage>
        <taxon>Eukaryota</taxon>
        <taxon>Metazoa</taxon>
        <taxon>Ecdysozoa</taxon>
        <taxon>Arthropoda</taxon>
        <taxon>Hexapoda</taxon>
        <taxon>Insecta</taxon>
        <taxon>Pterygota</taxon>
        <taxon>Neoptera</taxon>
        <taxon>Endopterygota</taxon>
        <taxon>Lepidoptera</taxon>
        <taxon>Glossata</taxon>
        <taxon>Ditrysia</taxon>
        <taxon>Noctuoidea</taxon>
        <taxon>Noctuidae</taxon>
        <taxon>Amphipyrinae</taxon>
        <taxon>Spodoptera</taxon>
    </lineage>
</organism>
<dbReference type="GO" id="GO:0005221">
    <property type="term" value="F:intracellularly cyclic nucleotide-activated monoatomic cation channel activity"/>
    <property type="evidence" value="ECO:0007669"/>
    <property type="project" value="InterPro"/>
</dbReference>
<dbReference type="SUPFAM" id="SSF51206">
    <property type="entry name" value="cAMP-binding domain-like"/>
    <property type="match status" value="1"/>
</dbReference>
<dbReference type="InterPro" id="IPR018490">
    <property type="entry name" value="cNMP-bd_dom_sf"/>
</dbReference>
<evidence type="ECO:0000256" key="2">
    <source>
        <dbReference type="SAM" id="MobiDB-lite"/>
    </source>
</evidence>
<dbReference type="Gene3D" id="2.60.120.10">
    <property type="entry name" value="Jelly Rolls"/>
    <property type="match status" value="1"/>
</dbReference>
<dbReference type="GO" id="GO:0044877">
    <property type="term" value="F:protein-containing complex binding"/>
    <property type="evidence" value="ECO:0007669"/>
    <property type="project" value="TreeGrafter"/>
</dbReference>
<dbReference type="AlphaFoldDB" id="A0A922MGR8"/>
<evidence type="ECO:0000259" key="3">
    <source>
        <dbReference type="PROSITE" id="PS50042"/>
    </source>
</evidence>